<evidence type="ECO:0000259" key="14">
    <source>
        <dbReference type="Pfam" id="PF05697"/>
    </source>
</evidence>
<dbReference type="PANTHER" id="PTHR30560">
    <property type="entry name" value="TRIGGER FACTOR CHAPERONE AND PEPTIDYL-PROLYL CIS/TRANS ISOMERASE"/>
    <property type="match status" value="1"/>
</dbReference>
<dbReference type="GO" id="GO:0003755">
    <property type="term" value="F:peptidyl-prolyl cis-trans isomerase activity"/>
    <property type="evidence" value="ECO:0007669"/>
    <property type="project" value="UniProtKB-UniRule"/>
</dbReference>
<keyword evidence="6 11" id="KW-0697">Rotamase</keyword>
<sequence>MVKVESERLPGSVVRLEIEVDKETVDKEIDRAYRRLANRVVIPGFRKGKAPRVLIERYLGEEAIFEEATREIVPNAIEQAVEQEKINPIAEPQAFKLLEREPFRFEVTLPVEPTVKLGDYKSVRVERREVIVTDEDVDKYIESLREREGVWVTPDPARPAKNGDQLVVDIEEQYEGEEPRKREDLTIVLGRGYLPEDVEKALEGAEEGKDYEVESKLPEDYPVEEYAGKPVKYKVTVKSIKELQLPDLDDDFAKRTGLGAESVEDLRQKVRERLQAEREAEERDRVANEVIEKMVETSTVDMPQVLIEHEVDHQLAHIRENLSAQGIPLEQYLRFTQQTIEDLRNTLRPDAEKRLTRRLVLSEIAKAENIEVDESEIQREIDRIAERIDESERAEARALLDTQEWRDRIRADIYDRRFLDRIVEIATGEPLYPKEEPASEGSEQTPDSSASQVDAENSAIQYVEGGTNESEVTAEGETLVQASEESQGSDAEGNDEARKA</sequence>
<comment type="domain">
    <text evidence="11">Consists of 3 domains; the N-terminus binds the ribosome, the middle domain has PPIase activity, while the C-terminus has intrinsic chaperone activity on its own.</text>
</comment>
<dbReference type="InterPro" id="IPR008880">
    <property type="entry name" value="Trigger_fac_C"/>
</dbReference>
<evidence type="ECO:0000313" key="16">
    <source>
        <dbReference type="EMBL" id="ACZ42336.1"/>
    </source>
</evidence>
<dbReference type="InterPro" id="IPR005215">
    <property type="entry name" value="Trig_fac"/>
</dbReference>
<evidence type="ECO:0000256" key="12">
    <source>
        <dbReference type="SAM" id="Coils"/>
    </source>
</evidence>
<organism evidence="16 17">
    <name type="scientific">Thermobaculum terrenum (strain ATCC BAA-798 / CCMEE 7001 / YNP1)</name>
    <dbReference type="NCBI Taxonomy" id="525904"/>
    <lineage>
        <taxon>Bacteria</taxon>
        <taxon>Bacillati</taxon>
        <taxon>Chloroflexota</taxon>
        <taxon>Chloroflexia</taxon>
        <taxon>Candidatus Thermobaculales</taxon>
        <taxon>Candidatus Thermobaculaceae</taxon>
        <taxon>Thermobaculum</taxon>
    </lineage>
</organism>
<keyword evidence="12" id="KW-0175">Coiled coil</keyword>
<feature type="domain" description="Trigger factor ribosome-binding bacterial" evidence="14">
    <location>
        <begin position="3"/>
        <end position="144"/>
    </location>
</feature>
<dbReference type="Gene3D" id="3.30.70.1050">
    <property type="entry name" value="Trigger factor ribosome-binding domain"/>
    <property type="match status" value="1"/>
</dbReference>
<keyword evidence="8 11" id="KW-0413">Isomerase</keyword>
<feature type="domain" description="Trigger factor C-terminal" evidence="15">
    <location>
        <begin position="262"/>
        <end position="424"/>
    </location>
</feature>
<feature type="compositionally biased region" description="Polar residues" evidence="13">
    <location>
        <begin position="441"/>
        <end position="460"/>
    </location>
</feature>
<dbReference type="SUPFAM" id="SSF109998">
    <property type="entry name" value="Triger factor/SurA peptide-binding domain-like"/>
    <property type="match status" value="1"/>
</dbReference>
<feature type="region of interest" description="Disordered" evidence="13">
    <location>
        <begin position="430"/>
        <end position="500"/>
    </location>
</feature>
<dbReference type="Gene3D" id="3.10.50.40">
    <property type="match status" value="1"/>
</dbReference>
<dbReference type="PANTHER" id="PTHR30560:SF3">
    <property type="entry name" value="TRIGGER FACTOR-LIKE PROTEIN TIG, CHLOROPLASTIC"/>
    <property type="match status" value="1"/>
</dbReference>
<comment type="subcellular location">
    <subcellularLocation>
        <location evidence="11">Cytoplasm</location>
    </subcellularLocation>
    <text evidence="11">About half TF is bound to the ribosome near the polypeptide exit tunnel while the other half is free in the cytoplasm.</text>
</comment>
<evidence type="ECO:0000256" key="11">
    <source>
        <dbReference type="HAMAP-Rule" id="MF_00303"/>
    </source>
</evidence>
<dbReference type="GO" id="GO:0044183">
    <property type="term" value="F:protein folding chaperone"/>
    <property type="evidence" value="ECO:0007669"/>
    <property type="project" value="TreeGrafter"/>
</dbReference>
<dbReference type="AlphaFoldDB" id="D1CC21"/>
<dbReference type="SUPFAM" id="SSF102735">
    <property type="entry name" value="Trigger factor ribosome-binding domain"/>
    <property type="match status" value="1"/>
</dbReference>
<dbReference type="EC" id="5.2.1.8" evidence="3 11"/>
<evidence type="ECO:0000256" key="13">
    <source>
        <dbReference type="SAM" id="MobiDB-lite"/>
    </source>
</evidence>
<dbReference type="InterPro" id="IPR046357">
    <property type="entry name" value="PPIase_dom_sf"/>
</dbReference>
<evidence type="ECO:0000256" key="5">
    <source>
        <dbReference type="ARBA" id="ARBA00022618"/>
    </source>
</evidence>
<evidence type="ECO:0000256" key="1">
    <source>
        <dbReference type="ARBA" id="ARBA00000971"/>
    </source>
</evidence>
<dbReference type="GO" id="GO:0005737">
    <property type="term" value="C:cytoplasm"/>
    <property type="evidence" value="ECO:0007669"/>
    <property type="project" value="UniProtKB-SubCell"/>
</dbReference>
<dbReference type="Pfam" id="PF05698">
    <property type="entry name" value="Trigger_C"/>
    <property type="match status" value="1"/>
</dbReference>
<comment type="catalytic activity">
    <reaction evidence="1 11">
        <text>[protein]-peptidylproline (omega=180) = [protein]-peptidylproline (omega=0)</text>
        <dbReference type="Rhea" id="RHEA:16237"/>
        <dbReference type="Rhea" id="RHEA-COMP:10747"/>
        <dbReference type="Rhea" id="RHEA-COMP:10748"/>
        <dbReference type="ChEBI" id="CHEBI:83833"/>
        <dbReference type="ChEBI" id="CHEBI:83834"/>
        <dbReference type="EC" id="5.2.1.8"/>
    </reaction>
</comment>
<comment type="similarity">
    <text evidence="2 11">Belongs to the FKBP-type PPIase family. Tig subfamily.</text>
</comment>
<evidence type="ECO:0000313" key="17">
    <source>
        <dbReference type="Proteomes" id="UP000000323"/>
    </source>
</evidence>
<dbReference type="HOGENOM" id="CLU_033058_3_2_0"/>
<dbReference type="NCBIfam" id="TIGR00115">
    <property type="entry name" value="tig"/>
    <property type="match status" value="1"/>
</dbReference>
<dbReference type="eggNOG" id="COG0544">
    <property type="taxonomic scope" value="Bacteria"/>
</dbReference>
<keyword evidence="7 11" id="KW-0143">Chaperone</keyword>
<keyword evidence="5 11" id="KW-0132">Cell division</keyword>
<evidence type="ECO:0000256" key="9">
    <source>
        <dbReference type="ARBA" id="ARBA00023306"/>
    </source>
</evidence>
<evidence type="ECO:0000256" key="7">
    <source>
        <dbReference type="ARBA" id="ARBA00023186"/>
    </source>
</evidence>
<dbReference type="KEGG" id="ttr:Tter_1430"/>
<dbReference type="HAMAP" id="MF_00303">
    <property type="entry name" value="Trigger_factor_Tig"/>
    <property type="match status" value="1"/>
</dbReference>
<accession>D1CC21</accession>
<dbReference type="GO" id="GO:0051301">
    <property type="term" value="P:cell division"/>
    <property type="evidence" value="ECO:0007669"/>
    <property type="project" value="UniProtKB-KW"/>
</dbReference>
<keyword evidence="9 11" id="KW-0131">Cell cycle</keyword>
<dbReference type="STRING" id="525904.Tter_1430"/>
<dbReference type="Pfam" id="PF05697">
    <property type="entry name" value="Trigger_N"/>
    <property type="match status" value="1"/>
</dbReference>
<gene>
    <name evidence="11" type="primary">tig</name>
    <name evidence="16" type="ordered locus">Tter_1430</name>
</gene>
<name>D1CC21_THET1</name>
<keyword evidence="17" id="KW-1185">Reference proteome</keyword>
<dbReference type="GO" id="GO:0043335">
    <property type="term" value="P:protein unfolding"/>
    <property type="evidence" value="ECO:0007669"/>
    <property type="project" value="TreeGrafter"/>
</dbReference>
<reference evidence="17" key="1">
    <citation type="journal article" date="2010" name="Stand. Genomic Sci.">
        <title>Complete genome sequence of 'Thermobaculum terrenum' type strain (YNP1).</title>
        <authorList>
            <person name="Kiss H."/>
            <person name="Cleland D."/>
            <person name="Lapidus A."/>
            <person name="Lucas S."/>
            <person name="Glavina Del Rio T."/>
            <person name="Nolan M."/>
            <person name="Tice H."/>
            <person name="Han C."/>
            <person name="Goodwin L."/>
            <person name="Pitluck S."/>
            <person name="Liolios K."/>
            <person name="Ivanova N."/>
            <person name="Mavromatis K."/>
            <person name="Ovchinnikova G."/>
            <person name="Pati A."/>
            <person name="Chen A."/>
            <person name="Palaniappan K."/>
            <person name="Land M."/>
            <person name="Hauser L."/>
            <person name="Chang Y."/>
            <person name="Jeffries C."/>
            <person name="Lu M."/>
            <person name="Brettin T."/>
            <person name="Detter J."/>
            <person name="Goker M."/>
            <person name="Tindall B."/>
            <person name="Beck B."/>
            <person name="McDermott T."/>
            <person name="Woyke T."/>
            <person name="Bristow J."/>
            <person name="Eisen J."/>
            <person name="Markowitz V."/>
            <person name="Hugenholtz P."/>
            <person name="Kyrpides N."/>
            <person name="Klenk H."/>
            <person name="Cheng J."/>
        </authorList>
    </citation>
    <scope>NUCLEOTIDE SEQUENCE [LARGE SCALE GENOMIC DNA]</scope>
    <source>
        <strain evidence="17">ATCC BAA-798 / YNP1</strain>
    </source>
</reference>
<dbReference type="GO" id="GO:0015031">
    <property type="term" value="P:protein transport"/>
    <property type="evidence" value="ECO:0007669"/>
    <property type="project" value="UniProtKB-UniRule"/>
</dbReference>
<dbReference type="SUPFAM" id="SSF54534">
    <property type="entry name" value="FKBP-like"/>
    <property type="match status" value="1"/>
</dbReference>
<evidence type="ECO:0000256" key="6">
    <source>
        <dbReference type="ARBA" id="ARBA00023110"/>
    </source>
</evidence>
<protein>
    <recommendedName>
        <fullName evidence="4 11">Trigger factor</fullName>
        <shortName evidence="11">TF</shortName>
        <ecNumber evidence="3 11">5.2.1.8</ecNumber>
    </recommendedName>
    <alternativeName>
        <fullName evidence="10 11">PPIase</fullName>
    </alternativeName>
</protein>
<feature type="coiled-coil region" evidence="12">
    <location>
        <begin position="367"/>
        <end position="394"/>
    </location>
</feature>
<dbReference type="InterPro" id="IPR008881">
    <property type="entry name" value="Trigger_fac_ribosome-bd_bac"/>
</dbReference>
<evidence type="ECO:0000256" key="2">
    <source>
        <dbReference type="ARBA" id="ARBA00005464"/>
    </source>
</evidence>
<dbReference type="EMBL" id="CP001825">
    <property type="protein sequence ID" value="ACZ42336.1"/>
    <property type="molecule type" value="Genomic_DNA"/>
</dbReference>
<dbReference type="Proteomes" id="UP000000323">
    <property type="component" value="Chromosome 1"/>
</dbReference>
<dbReference type="InterPro" id="IPR027304">
    <property type="entry name" value="Trigger_fact/SurA_dom_sf"/>
</dbReference>
<evidence type="ECO:0000256" key="3">
    <source>
        <dbReference type="ARBA" id="ARBA00013194"/>
    </source>
</evidence>
<dbReference type="GO" id="GO:0051083">
    <property type="term" value="P:'de novo' cotranslational protein folding"/>
    <property type="evidence" value="ECO:0007669"/>
    <property type="project" value="TreeGrafter"/>
</dbReference>
<evidence type="ECO:0000256" key="8">
    <source>
        <dbReference type="ARBA" id="ARBA00023235"/>
    </source>
</evidence>
<comment type="function">
    <text evidence="11">Involved in protein export. Acts as a chaperone by maintaining the newly synthesized protein in an open conformation. Functions as a peptidyl-prolyl cis-trans isomerase.</text>
</comment>
<evidence type="ECO:0000256" key="10">
    <source>
        <dbReference type="ARBA" id="ARBA00029986"/>
    </source>
</evidence>
<keyword evidence="11" id="KW-0963">Cytoplasm</keyword>
<evidence type="ECO:0000259" key="15">
    <source>
        <dbReference type="Pfam" id="PF05698"/>
    </source>
</evidence>
<dbReference type="PIRSF" id="PIRSF003095">
    <property type="entry name" value="Trigger_factor"/>
    <property type="match status" value="1"/>
</dbReference>
<feature type="compositionally biased region" description="Polar residues" evidence="13">
    <location>
        <begin position="480"/>
        <end position="489"/>
    </location>
</feature>
<proteinExistence type="inferred from homology"/>
<dbReference type="GO" id="GO:0043022">
    <property type="term" value="F:ribosome binding"/>
    <property type="evidence" value="ECO:0007669"/>
    <property type="project" value="TreeGrafter"/>
</dbReference>
<dbReference type="InterPro" id="IPR037041">
    <property type="entry name" value="Trigger_fac_C_sf"/>
</dbReference>
<evidence type="ECO:0000256" key="4">
    <source>
        <dbReference type="ARBA" id="ARBA00016902"/>
    </source>
</evidence>
<dbReference type="InterPro" id="IPR036611">
    <property type="entry name" value="Trigger_fac_ribosome-bd_sf"/>
</dbReference>
<dbReference type="Gene3D" id="1.10.3120.10">
    <property type="entry name" value="Trigger factor, C-terminal domain"/>
    <property type="match status" value="1"/>
</dbReference>